<proteinExistence type="predicted"/>
<dbReference type="InterPro" id="IPR001810">
    <property type="entry name" value="F-box_dom"/>
</dbReference>
<dbReference type="Pfam" id="PF12937">
    <property type="entry name" value="F-box-like"/>
    <property type="match status" value="1"/>
</dbReference>
<name>A0AAN6Y4R9_9PEZI</name>
<evidence type="ECO:0000313" key="4">
    <source>
        <dbReference type="Proteomes" id="UP001301769"/>
    </source>
</evidence>
<reference evidence="3" key="2">
    <citation type="submission" date="2023-05" db="EMBL/GenBank/DDBJ databases">
        <authorList>
            <consortium name="Lawrence Berkeley National Laboratory"/>
            <person name="Steindorff A."/>
            <person name="Hensen N."/>
            <person name="Bonometti L."/>
            <person name="Westerberg I."/>
            <person name="Brannstrom I.O."/>
            <person name="Guillou S."/>
            <person name="Cros-Aarteil S."/>
            <person name="Calhoun S."/>
            <person name="Haridas S."/>
            <person name="Kuo A."/>
            <person name="Mondo S."/>
            <person name="Pangilinan J."/>
            <person name="Riley R."/>
            <person name="Labutti K."/>
            <person name="Andreopoulos B."/>
            <person name="Lipzen A."/>
            <person name="Chen C."/>
            <person name="Yanf M."/>
            <person name="Daum C."/>
            <person name="Ng V."/>
            <person name="Clum A."/>
            <person name="Ohm R."/>
            <person name="Martin F."/>
            <person name="Silar P."/>
            <person name="Natvig D."/>
            <person name="Lalanne C."/>
            <person name="Gautier V."/>
            <person name="Ament-Velasquez S.L."/>
            <person name="Kruys A."/>
            <person name="Hutchinson M.I."/>
            <person name="Powell A.J."/>
            <person name="Barry K."/>
            <person name="Miller A.N."/>
            <person name="Grigoriev I.V."/>
            <person name="Debuchy R."/>
            <person name="Gladieux P."/>
            <person name="Thoren M.H."/>
            <person name="Johannesson H."/>
        </authorList>
    </citation>
    <scope>NUCLEOTIDE SEQUENCE</scope>
    <source>
        <strain evidence="3">PSN293</strain>
    </source>
</reference>
<gene>
    <name evidence="3" type="ORF">QBC37DRAFT_389782</name>
</gene>
<evidence type="ECO:0000256" key="1">
    <source>
        <dbReference type="SAM" id="MobiDB-lite"/>
    </source>
</evidence>
<dbReference type="Proteomes" id="UP001301769">
    <property type="component" value="Unassembled WGS sequence"/>
</dbReference>
<dbReference type="SMART" id="SM00256">
    <property type="entry name" value="FBOX"/>
    <property type="match status" value="1"/>
</dbReference>
<dbReference type="SUPFAM" id="SSF81383">
    <property type="entry name" value="F-box domain"/>
    <property type="match status" value="1"/>
</dbReference>
<dbReference type="AlphaFoldDB" id="A0AAN6Y4R9"/>
<sequence>MDPLIVAHNHNRDNLLVGKLPFESLLQIFQFIEPEDALCLRRVCRRLREAVDADYGTRGRENHQILIKEQDGYVRERFFALKTDEFDALRQRLRRDEACKGSRQMARNNSQGESKHGAVVPVTEESDPGCKGCLFRAESYDLEGWGAHPDPPRNAVPLCEHVKILWSGIDTHIATWRRHNIHMDWEACCRAFRVVCRHKEHNKRCSPEDEPTWPRARLIVGSSTQGQDPDKIYLSLEWKPHSGGRFCKDSLLPLRGDGRLSSLKVRCLLQRYRKSAGGRLLSAHHSNPLPELACFSPGTDRCKCVYYDGDDDAHSLLSRSTALPVKLDSLIRSCPQQKHQFVRGRRTVDGEGREGVSISSHMSRRSDIVLAEKAGTFQTRDCLVVSYFHDLFVCNKETWLERETRLRRSNSRNGASFEDQDPAFDFHYTRTKRFADTLHMPG</sequence>
<keyword evidence="4" id="KW-1185">Reference proteome</keyword>
<dbReference type="Gene3D" id="1.20.1280.50">
    <property type="match status" value="1"/>
</dbReference>
<feature type="domain" description="F-box" evidence="2">
    <location>
        <begin position="14"/>
        <end position="54"/>
    </location>
</feature>
<comment type="caution">
    <text evidence="3">The sequence shown here is derived from an EMBL/GenBank/DDBJ whole genome shotgun (WGS) entry which is preliminary data.</text>
</comment>
<dbReference type="InterPro" id="IPR036047">
    <property type="entry name" value="F-box-like_dom_sf"/>
</dbReference>
<dbReference type="EMBL" id="MU858152">
    <property type="protein sequence ID" value="KAK4211310.1"/>
    <property type="molecule type" value="Genomic_DNA"/>
</dbReference>
<organism evidence="3 4">
    <name type="scientific">Rhypophila decipiens</name>
    <dbReference type="NCBI Taxonomy" id="261697"/>
    <lineage>
        <taxon>Eukaryota</taxon>
        <taxon>Fungi</taxon>
        <taxon>Dikarya</taxon>
        <taxon>Ascomycota</taxon>
        <taxon>Pezizomycotina</taxon>
        <taxon>Sordariomycetes</taxon>
        <taxon>Sordariomycetidae</taxon>
        <taxon>Sordariales</taxon>
        <taxon>Naviculisporaceae</taxon>
        <taxon>Rhypophila</taxon>
    </lineage>
</organism>
<protein>
    <recommendedName>
        <fullName evidence="2">F-box domain-containing protein</fullName>
    </recommendedName>
</protein>
<evidence type="ECO:0000313" key="3">
    <source>
        <dbReference type="EMBL" id="KAK4211310.1"/>
    </source>
</evidence>
<evidence type="ECO:0000259" key="2">
    <source>
        <dbReference type="PROSITE" id="PS50181"/>
    </source>
</evidence>
<dbReference type="PROSITE" id="PS50181">
    <property type="entry name" value="FBOX"/>
    <property type="match status" value="1"/>
</dbReference>
<feature type="region of interest" description="Disordered" evidence="1">
    <location>
        <begin position="100"/>
        <end position="123"/>
    </location>
</feature>
<accession>A0AAN6Y4R9</accession>
<reference evidence="3" key="1">
    <citation type="journal article" date="2023" name="Mol. Phylogenet. Evol.">
        <title>Genome-scale phylogeny and comparative genomics of the fungal order Sordariales.</title>
        <authorList>
            <person name="Hensen N."/>
            <person name="Bonometti L."/>
            <person name="Westerberg I."/>
            <person name="Brannstrom I.O."/>
            <person name="Guillou S."/>
            <person name="Cros-Aarteil S."/>
            <person name="Calhoun S."/>
            <person name="Haridas S."/>
            <person name="Kuo A."/>
            <person name="Mondo S."/>
            <person name="Pangilinan J."/>
            <person name="Riley R."/>
            <person name="LaButti K."/>
            <person name="Andreopoulos B."/>
            <person name="Lipzen A."/>
            <person name="Chen C."/>
            <person name="Yan M."/>
            <person name="Daum C."/>
            <person name="Ng V."/>
            <person name="Clum A."/>
            <person name="Steindorff A."/>
            <person name="Ohm R.A."/>
            <person name="Martin F."/>
            <person name="Silar P."/>
            <person name="Natvig D.O."/>
            <person name="Lalanne C."/>
            <person name="Gautier V."/>
            <person name="Ament-Velasquez S.L."/>
            <person name="Kruys A."/>
            <person name="Hutchinson M.I."/>
            <person name="Powell A.J."/>
            <person name="Barry K."/>
            <person name="Miller A.N."/>
            <person name="Grigoriev I.V."/>
            <person name="Debuchy R."/>
            <person name="Gladieux P."/>
            <person name="Hiltunen Thoren M."/>
            <person name="Johannesson H."/>
        </authorList>
    </citation>
    <scope>NUCLEOTIDE SEQUENCE</scope>
    <source>
        <strain evidence="3">PSN293</strain>
    </source>
</reference>